<keyword evidence="2" id="KW-1185">Reference proteome</keyword>
<sequence length="364" mass="42622">MYIPIMKNRDEEIRVIRTMNEYFNDSIIPLIEIYRDFYLTRYKTDETGDFVREKKQNSDRKYRIKLPPTEDDIITLKKIEDELKGKKAFIDFFRFNGDEYDSSRSFKDVELSIHLSRNFAYYKTRMIDIGNYANLIPVISIKEGFNISEFDLIQLINKLKESNSSIALRVTDGFFDDFEEVFEDYLTENDYLMLDIRNQNVDSKFIELEDFRDLETDAKKILLNSPRSRKIKNGDYEHLAFTKKIDNKVSTLYKHYKLDGFGDFGGLKDDLPIDGGGGGTGTALALIYCKKDNAFFSIKHDDSSIGVRGYRYVRNDVLFRRLYFDSSSACTAMKRIEQMAGTFGNWGTWNNITLTRYIQEQATK</sequence>
<organism evidence="1 2">
    <name type="scientific">Lysinibacillus sphaericus</name>
    <name type="common">Bacillus sphaericus</name>
    <dbReference type="NCBI Taxonomy" id="1421"/>
    <lineage>
        <taxon>Bacteria</taxon>
        <taxon>Bacillati</taxon>
        <taxon>Bacillota</taxon>
        <taxon>Bacilli</taxon>
        <taxon>Bacillales</taxon>
        <taxon>Bacillaceae</taxon>
        <taxon>Lysinibacillus</taxon>
    </lineage>
</organism>
<dbReference type="EMBL" id="PGLV01000001">
    <property type="protein sequence ID" value="POZ56198.1"/>
    <property type="molecule type" value="Genomic_DNA"/>
</dbReference>
<dbReference type="Proteomes" id="UP000237319">
    <property type="component" value="Unassembled WGS sequence"/>
</dbReference>
<gene>
    <name evidence="1" type="ORF">LYSIN_00981</name>
</gene>
<dbReference type="AlphaFoldDB" id="A0A2S5CZM5"/>
<comment type="caution">
    <text evidence="1">The sequence shown here is derived from an EMBL/GenBank/DDBJ whole genome shotgun (WGS) entry which is preliminary data.</text>
</comment>
<reference evidence="1 2" key="1">
    <citation type="submission" date="2017-11" db="EMBL/GenBank/DDBJ databases">
        <title>Genome sequence of Lysinibacillus sphaericus, a lignin-degrading bacteria isolated from municipal solid waste soil.</title>
        <authorList>
            <person name="Persinoti G.F."/>
            <person name="Paixao D.A."/>
            <person name="Bugg T.D."/>
            <person name="Squina F.M."/>
        </authorList>
    </citation>
    <scope>NUCLEOTIDE SEQUENCE [LARGE SCALE GENOMIC DNA]</scope>
    <source>
        <strain evidence="1 2">A1</strain>
    </source>
</reference>
<dbReference type="RefSeq" id="WP_181020897.1">
    <property type="nucleotide sequence ID" value="NZ_PGLV01000001.1"/>
</dbReference>
<proteinExistence type="predicted"/>
<accession>A0A2S5CZM5</accession>
<dbReference type="Pfam" id="PF14350">
    <property type="entry name" value="Beta_protein"/>
    <property type="match status" value="1"/>
</dbReference>
<protein>
    <submittedName>
        <fullName evidence="1">Uncharacterized protein</fullName>
    </submittedName>
</protein>
<evidence type="ECO:0000313" key="2">
    <source>
        <dbReference type="Proteomes" id="UP000237319"/>
    </source>
</evidence>
<evidence type="ECO:0000313" key="1">
    <source>
        <dbReference type="EMBL" id="POZ56198.1"/>
    </source>
</evidence>
<dbReference type="InterPro" id="IPR025683">
    <property type="entry name" value="Protein_beta"/>
</dbReference>
<name>A0A2S5CZM5_LYSSH</name>